<comment type="caution">
    <text evidence="2">The sequence shown here is derived from an EMBL/GenBank/DDBJ whole genome shotgun (WGS) entry which is preliminary data.</text>
</comment>
<reference evidence="2 3" key="1">
    <citation type="journal article" date="2011" name="J. Bacteriol.">
        <title>Draft genome sequence of Sporolactobacillus inulinus strain CASD, an efficient D-lactic acid-producing bacterium with high-concentration lactate tolerance capability.</title>
        <authorList>
            <person name="Yu B."/>
            <person name="Su F."/>
            <person name="Wang L."/>
            <person name="Xu K."/>
            <person name="Zhao B."/>
            <person name="Xu P."/>
        </authorList>
    </citation>
    <scope>NUCLEOTIDE SEQUENCE [LARGE SCALE GENOMIC DNA]</scope>
    <source>
        <strain evidence="2 3">CASD</strain>
    </source>
</reference>
<dbReference type="Pfam" id="PF04266">
    <property type="entry name" value="ASCH"/>
    <property type="match status" value="1"/>
</dbReference>
<keyword evidence="3" id="KW-1185">Reference proteome</keyword>
<sequence length="154" mass="17890">MANDEAIIKFWNEYKTKQGLTHDNYQAWAFGNTPEMADDLAELVVRGIKTATTSAYELYEKEEPLPQVGEYNIILNGNGEPEAITKTVVTEIVPYNLVTWEHAYHEGEGDRSLTYWRRVHEAFFKQEYAEAGRSFHNEIPCFCEVFEVVYRKQV</sequence>
<dbReference type="EMBL" id="AFVQ02000100">
    <property type="protein sequence ID" value="KLI02412.1"/>
    <property type="molecule type" value="Genomic_DNA"/>
</dbReference>
<dbReference type="SUPFAM" id="SSF88697">
    <property type="entry name" value="PUA domain-like"/>
    <property type="match status" value="1"/>
</dbReference>
<name>A0A0U1QNQ4_9BACL</name>
<evidence type="ECO:0000313" key="2">
    <source>
        <dbReference type="EMBL" id="KLI02412.1"/>
    </source>
</evidence>
<dbReference type="InterPro" id="IPR015947">
    <property type="entry name" value="PUA-like_sf"/>
</dbReference>
<dbReference type="OrthoDB" id="9807542at2"/>
<dbReference type="CDD" id="cd06553">
    <property type="entry name" value="ASCH_Ef3133_like"/>
    <property type="match status" value="1"/>
</dbReference>
<accession>A0A0U1QNQ4</accession>
<dbReference type="InterPro" id="IPR007374">
    <property type="entry name" value="ASCH_domain"/>
</dbReference>
<feature type="domain" description="ASCH" evidence="1">
    <location>
        <begin position="28"/>
        <end position="150"/>
    </location>
</feature>
<protein>
    <submittedName>
        <fullName evidence="2">RNA-binding protein</fullName>
    </submittedName>
</protein>
<dbReference type="Proteomes" id="UP000035553">
    <property type="component" value="Unassembled WGS sequence"/>
</dbReference>
<dbReference type="PANTHER" id="PTHR39203:SF1">
    <property type="entry name" value="CYTOPLASMIC PROTEIN"/>
    <property type="match status" value="1"/>
</dbReference>
<dbReference type="InterPro" id="IPR009326">
    <property type="entry name" value="DUF984"/>
</dbReference>
<dbReference type="PIRSF" id="PIRSF021320">
    <property type="entry name" value="DUF984"/>
    <property type="match status" value="1"/>
</dbReference>
<dbReference type="RefSeq" id="WP_010024934.1">
    <property type="nucleotide sequence ID" value="NZ_AFVQ02000100.1"/>
</dbReference>
<dbReference type="PANTHER" id="PTHR39203">
    <property type="entry name" value="CYTOPLASMIC PROTEIN-RELATED"/>
    <property type="match status" value="1"/>
</dbReference>
<gene>
    <name evidence="2" type="ORF">SINU_08075</name>
</gene>
<dbReference type="SMART" id="SM01022">
    <property type="entry name" value="ASCH"/>
    <property type="match status" value="1"/>
</dbReference>
<dbReference type="AlphaFoldDB" id="A0A0U1QNQ4"/>
<proteinExistence type="predicted"/>
<dbReference type="Gene3D" id="3.10.400.10">
    <property type="entry name" value="Sulfate adenylyltransferase"/>
    <property type="match status" value="1"/>
</dbReference>
<dbReference type="STRING" id="1069536.SINU_08075"/>
<evidence type="ECO:0000259" key="1">
    <source>
        <dbReference type="SMART" id="SM01022"/>
    </source>
</evidence>
<evidence type="ECO:0000313" key="3">
    <source>
        <dbReference type="Proteomes" id="UP000035553"/>
    </source>
</evidence>
<organism evidence="2 3">
    <name type="scientific">Sporolactobacillus inulinus CASD</name>
    <dbReference type="NCBI Taxonomy" id="1069536"/>
    <lineage>
        <taxon>Bacteria</taxon>
        <taxon>Bacillati</taxon>
        <taxon>Bacillota</taxon>
        <taxon>Bacilli</taxon>
        <taxon>Bacillales</taxon>
        <taxon>Sporolactobacillaceae</taxon>
        <taxon>Sporolactobacillus</taxon>
    </lineage>
</organism>